<proteinExistence type="predicted"/>
<dbReference type="Pfam" id="PF19888">
    <property type="entry name" value="DUF6361"/>
    <property type="match status" value="1"/>
</dbReference>
<protein>
    <submittedName>
        <fullName evidence="1">Uncharacterized protein</fullName>
    </submittedName>
</protein>
<dbReference type="RefSeq" id="WP_072244804.1">
    <property type="nucleotide sequence ID" value="NZ_FBYC01000002.1"/>
</dbReference>
<name>A0ABP2BTW6_9RHOB</name>
<keyword evidence="2" id="KW-1185">Reference proteome</keyword>
<dbReference type="EMBL" id="FBYC01000002">
    <property type="protein sequence ID" value="CUX79868.1"/>
    <property type="molecule type" value="Genomic_DNA"/>
</dbReference>
<sequence>MTNSALGWVSFGSAEAEAVNALMGALTDSEARDELGIGAIRDGFSDLLFPGTSTVQTRLRYFLMIPQIFHDIDLRARDRQAALRDAEAGLIARILALPEGADRDQLIGVDAGAKLKRMPSAIYWGGIGAWGIRLDDRARIRDVLERMAEGERCWAEMPSIPKDDTRGFNLTKDEADWIVDRCASLRDGQTLLGNLMSRARNISQINDLNKVAQLDLPHNLQLQLNHALAFANTLFGASLLYNLLLAERFAPDTVEQWQQQLGEWQKSEIAPAKDARTLIAPLLEASAEIAFRPNDCTMRFLNAWLGVMHAPTSNDARDIIIARERQAKPGRARLQLNGDYNWSGSSGAGRLTFRWGRVHRYLQDISEAKEA</sequence>
<organism evidence="1 2">
    <name type="scientific">Roseibaca calidilacus</name>
    <dbReference type="NCBI Taxonomy" id="1666912"/>
    <lineage>
        <taxon>Bacteria</taxon>
        <taxon>Pseudomonadati</taxon>
        <taxon>Pseudomonadota</taxon>
        <taxon>Alphaproteobacteria</taxon>
        <taxon>Rhodobacterales</taxon>
        <taxon>Paracoccaceae</taxon>
        <taxon>Roseinatronobacter</taxon>
    </lineage>
</organism>
<evidence type="ECO:0000313" key="2">
    <source>
        <dbReference type="Proteomes" id="UP000182045"/>
    </source>
</evidence>
<accession>A0ABP2BTW6</accession>
<reference evidence="1 2" key="1">
    <citation type="submission" date="2016-01" db="EMBL/GenBank/DDBJ databases">
        <authorList>
            <person name="Varghese N."/>
        </authorList>
    </citation>
    <scope>NUCLEOTIDE SEQUENCE [LARGE SCALE GENOMIC DNA]</scope>
    <source>
        <strain evidence="1 2">HL-91</strain>
    </source>
</reference>
<comment type="caution">
    <text evidence="1">The sequence shown here is derived from an EMBL/GenBank/DDBJ whole genome shotgun (WGS) entry which is preliminary data.</text>
</comment>
<evidence type="ECO:0000313" key="1">
    <source>
        <dbReference type="EMBL" id="CUX79868.1"/>
    </source>
</evidence>
<dbReference type="Proteomes" id="UP000182045">
    <property type="component" value="Unassembled WGS sequence"/>
</dbReference>
<gene>
    <name evidence="1" type="ORF">Ga0058931_0563</name>
</gene>
<dbReference type="InterPro" id="IPR045941">
    <property type="entry name" value="DUF6361"/>
</dbReference>